<feature type="region of interest" description="Disordered" evidence="1">
    <location>
        <begin position="91"/>
        <end position="252"/>
    </location>
</feature>
<dbReference type="SMART" id="SM00355">
    <property type="entry name" value="ZnF_C2H2"/>
    <property type="match status" value="2"/>
</dbReference>
<feature type="compositionally biased region" description="Basic and acidic residues" evidence="1">
    <location>
        <begin position="145"/>
        <end position="157"/>
    </location>
</feature>
<dbReference type="EMBL" id="CAMPGE010003154">
    <property type="protein sequence ID" value="CAI2361976.1"/>
    <property type="molecule type" value="Genomic_DNA"/>
</dbReference>
<feature type="compositionally biased region" description="Polar residues" evidence="1">
    <location>
        <begin position="204"/>
        <end position="222"/>
    </location>
</feature>
<dbReference type="Proteomes" id="UP001295684">
    <property type="component" value="Unassembled WGS sequence"/>
</dbReference>
<dbReference type="Gene3D" id="3.30.160.60">
    <property type="entry name" value="Classic Zinc Finger"/>
    <property type="match status" value="1"/>
</dbReference>
<sequence>MSGIPDYLNKNVEVIHKAFGLIGDLPSDGWAEAIQNTFSCQKLTEESKADAKEKKRDSLYCYLLDLFDNTLEQKNKYLNQNTVCPKISKNDTKEHKEVSTQKSLVLQEKPDEAKQAEDSKSPNPERQQCMDSQPTEKVCNQGKYTEPELKEPDKSLSDKVVSNTKEGKTESDSEEDEIIILDASFEEPATNPPNFSEILPQKAPKSQNQSEAPDKSACSTVTVRDLLPGEPSVERKPKSKKNPFTRLRNRREQKSNISLNIKALRKLLKTSKRSLNCPCCEKEFAFSYSLIRHIPKHWSGNKCDKPYKCPIPNCIRRNKGFIEKRGFKKHYETHSSHPLYQKDDPCKLPGLDFDLQRIIYDYLVKVIELKTKDKKKIFSKNRFTKKEFVFSRVMGKSFHEYAKTITPEQPK</sequence>
<organism evidence="3 4">
    <name type="scientific">Euplotes crassus</name>
    <dbReference type="NCBI Taxonomy" id="5936"/>
    <lineage>
        <taxon>Eukaryota</taxon>
        <taxon>Sar</taxon>
        <taxon>Alveolata</taxon>
        <taxon>Ciliophora</taxon>
        <taxon>Intramacronucleata</taxon>
        <taxon>Spirotrichea</taxon>
        <taxon>Hypotrichia</taxon>
        <taxon>Euplotida</taxon>
        <taxon>Euplotidae</taxon>
        <taxon>Moneuplotes</taxon>
    </lineage>
</organism>
<dbReference type="PROSITE" id="PS00028">
    <property type="entry name" value="ZINC_FINGER_C2H2_1"/>
    <property type="match status" value="1"/>
</dbReference>
<feature type="compositionally biased region" description="Polar residues" evidence="1">
    <location>
        <begin position="121"/>
        <end position="135"/>
    </location>
</feature>
<accession>A0AAD1U881</accession>
<dbReference type="AlphaFoldDB" id="A0AAD1U881"/>
<protein>
    <recommendedName>
        <fullName evidence="2">C2H2-type domain-containing protein</fullName>
    </recommendedName>
</protein>
<proteinExistence type="predicted"/>
<evidence type="ECO:0000313" key="4">
    <source>
        <dbReference type="Proteomes" id="UP001295684"/>
    </source>
</evidence>
<gene>
    <name evidence="3" type="ORF">ECRASSUSDP1_LOCUS3293</name>
</gene>
<evidence type="ECO:0000259" key="2">
    <source>
        <dbReference type="PROSITE" id="PS00028"/>
    </source>
</evidence>
<dbReference type="InterPro" id="IPR013087">
    <property type="entry name" value="Znf_C2H2_type"/>
</dbReference>
<name>A0AAD1U881_EUPCR</name>
<reference evidence="3" key="1">
    <citation type="submission" date="2023-07" db="EMBL/GenBank/DDBJ databases">
        <authorList>
            <consortium name="AG Swart"/>
            <person name="Singh M."/>
            <person name="Singh A."/>
            <person name="Seah K."/>
            <person name="Emmerich C."/>
        </authorList>
    </citation>
    <scope>NUCLEOTIDE SEQUENCE</scope>
    <source>
        <strain evidence="3">DP1</strain>
    </source>
</reference>
<feature type="domain" description="C2H2-type" evidence="2">
    <location>
        <begin position="277"/>
        <end position="297"/>
    </location>
</feature>
<keyword evidence="4" id="KW-1185">Reference proteome</keyword>
<feature type="compositionally biased region" description="Basic and acidic residues" evidence="1">
    <location>
        <begin position="108"/>
        <end position="120"/>
    </location>
</feature>
<evidence type="ECO:0000256" key="1">
    <source>
        <dbReference type="SAM" id="MobiDB-lite"/>
    </source>
</evidence>
<feature type="compositionally biased region" description="Basic residues" evidence="1">
    <location>
        <begin position="237"/>
        <end position="251"/>
    </location>
</feature>
<comment type="caution">
    <text evidence="3">The sequence shown here is derived from an EMBL/GenBank/DDBJ whole genome shotgun (WGS) entry which is preliminary data.</text>
</comment>
<evidence type="ECO:0000313" key="3">
    <source>
        <dbReference type="EMBL" id="CAI2361976.1"/>
    </source>
</evidence>